<dbReference type="EMBL" id="FNTB01000001">
    <property type="protein sequence ID" value="SEC34143.1"/>
    <property type="molecule type" value="Genomic_DNA"/>
</dbReference>
<dbReference type="RefSeq" id="WP_074673669.1">
    <property type="nucleotide sequence ID" value="NZ_FNTB01000001.1"/>
</dbReference>
<feature type="coiled-coil region" evidence="1">
    <location>
        <begin position="71"/>
        <end position="98"/>
    </location>
</feature>
<name>A0A1H4RQH3_9FLAO</name>
<evidence type="ECO:0000313" key="3">
    <source>
        <dbReference type="Proteomes" id="UP000183038"/>
    </source>
</evidence>
<evidence type="ECO:0000256" key="1">
    <source>
        <dbReference type="SAM" id="Coils"/>
    </source>
</evidence>
<keyword evidence="1" id="KW-0175">Coiled coil</keyword>
<proteinExistence type="predicted"/>
<evidence type="ECO:0000313" key="2">
    <source>
        <dbReference type="EMBL" id="SEC34143.1"/>
    </source>
</evidence>
<dbReference type="OrthoDB" id="1494789at2"/>
<accession>A0A1H4RQH3</accession>
<sequence length="98" mass="11955">MDQENYIQIEVYCKQTQTPLEFIDDLLEFEMIEVQEIDNKNYVLPHHILEIERIYRLRNDLGINMEGIDTINHMLKKVNRLEQELKMLRDRLTIYESN</sequence>
<gene>
    <name evidence="2" type="ORF">SAMN05192540_2934</name>
</gene>
<organism evidence="2 3">
    <name type="scientific">Maribacter dokdonensis</name>
    <dbReference type="NCBI Taxonomy" id="320912"/>
    <lineage>
        <taxon>Bacteria</taxon>
        <taxon>Pseudomonadati</taxon>
        <taxon>Bacteroidota</taxon>
        <taxon>Flavobacteriia</taxon>
        <taxon>Flavobacteriales</taxon>
        <taxon>Flavobacteriaceae</taxon>
        <taxon>Maribacter</taxon>
    </lineage>
</organism>
<dbReference type="Pfam" id="PF13591">
    <property type="entry name" value="MerR_2"/>
    <property type="match status" value="1"/>
</dbReference>
<dbReference type="Proteomes" id="UP000183038">
    <property type="component" value="Unassembled WGS sequence"/>
</dbReference>
<reference evidence="2 3" key="1">
    <citation type="submission" date="2016-10" db="EMBL/GenBank/DDBJ databases">
        <authorList>
            <person name="de Groot N.N."/>
        </authorList>
    </citation>
    <scope>NUCLEOTIDE SEQUENCE [LARGE SCALE GENOMIC DNA]</scope>
    <source>
        <strain evidence="2 3">MAR_2009_71</strain>
    </source>
</reference>
<dbReference type="AlphaFoldDB" id="A0A1H4RQH3"/>
<protein>
    <submittedName>
        <fullName evidence="2">MerR HTH family regulatory protein</fullName>
    </submittedName>
</protein>
<dbReference type="Gene3D" id="1.10.1660.10">
    <property type="match status" value="1"/>
</dbReference>